<dbReference type="InterPro" id="IPR036291">
    <property type="entry name" value="NAD(P)-bd_dom_sf"/>
</dbReference>
<dbReference type="Gene3D" id="3.30.1780.10">
    <property type="entry name" value="ornithine cyclodeaminase, domain 1"/>
    <property type="match status" value="1"/>
</dbReference>
<dbReference type="RefSeq" id="WP_358638433.1">
    <property type="nucleotide sequence ID" value="NZ_JBJDQH010000001.1"/>
</dbReference>
<gene>
    <name evidence="1" type="ORF">ACI2L5_03965</name>
</gene>
<organism evidence="1 2">
    <name type="scientific">Streptomyces milbemycinicus</name>
    <dbReference type="NCBI Taxonomy" id="476552"/>
    <lineage>
        <taxon>Bacteria</taxon>
        <taxon>Bacillati</taxon>
        <taxon>Actinomycetota</taxon>
        <taxon>Actinomycetes</taxon>
        <taxon>Kitasatosporales</taxon>
        <taxon>Streptomycetaceae</taxon>
        <taxon>Streptomyces</taxon>
    </lineage>
</organism>
<keyword evidence="2" id="KW-1185">Reference proteome</keyword>
<dbReference type="Pfam" id="PF02423">
    <property type="entry name" value="OCD_Mu_crystall"/>
    <property type="match status" value="1"/>
</dbReference>
<proteinExistence type="predicted"/>
<evidence type="ECO:0000313" key="2">
    <source>
        <dbReference type="Proteomes" id="UP001620295"/>
    </source>
</evidence>
<evidence type="ECO:0000313" key="1">
    <source>
        <dbReference type="EMBL" id="MFK4264085.1"/>
    </source>
</evidence>
<dbReference type="Proteomes" id="UP001620295">
    <property type="component" value="Unassembled WGS sequence"/>
</dbReference>
<comment type="caution">
    <text evidence="1">The sequence shown here is derived from an EMBL/GenBank/DDBJ whole genome shotgun (WGS) entry which is preliminary data.</text>
</comment>
<dbReference type="InterPro" id="IPR023401">
    <property type="entry name" value="ODC_N"/>
</dbReference>
<accession>A0ABW8LH72</accession>
<dbReference type="EMBL" id="JBJDQH010000001">
    <property type="protein sequence ID" value="MFK4264085.1"/>
    <property type="molecule type" value="Genomic_DNA"/>
</dbReference>
<sequence>MPCSTVDAVVAVPDPHTGVPLAFMDGAALTMLRTAAASAVATAATTR</sequence>
<protein>
    <submittedName>
        <fullName evidence="1">Uncharacterized protein</fullName>
    </submittedName>
</protein>
<reference evidence="1 2" key="1">
    <citation type="submission" date="2024-11" db="EMBL/GenBank/DDBJ databases">
        <title>The Natural Products Discovery Center: Release of the First 8490 Sequenced Strains for Exploring Actinobacteria Biosynthetic Diversity.</title>
        <authorList>
            <person name="Kalkreuter E."/>
            <person name="Kautsar S.A."/>
            <person name="Yang D."/>
            <person name="Bader C.D."/>
            <person name="Teijaro C.N."/>
            <person name="Fluegel L."/>
            <person name="Davis C.M."/>
            <person name="Simpson J.R."/>
            <person name="Lauterbach L."/>
            <person name="Steele A.D."/>
            <person name="Gui C."/>
            <person name="Meng S."/>
            <person name="Li G."/>
            <person name="Viehrig K."/>
            <person name="Ye F."/>
            <person name="Su P."/>
            <person name="Kiefer A.F."/>
            <person name="Nichols A."/>
            <person name="Cepeda A.J."/>
            <person name="Yan W."/>
            <person name="Fan B."/>
            <person name="Jiang Y."/>
            <person name="Adhikari A."/>
            <person name="Zheng C.-J."/>
            <person name="Schuster L."/>
            <person name="Cowan T.M."/>
            <person name="Smanski M.J."/>
            <person name="Chevrette M.G."/>
            <person name="De Carvalho L.P.S."/>
            <person name="Shen B."/>
        </authorList>
    </citation>
    <scope>NUCLEOTIDE SEQUENCE [LARGE SCALE GENOMIC DNA]</scope>
    <source>
        <strain evidence="1 2">NPDC020863</strain>
    </source>
</reference>
<dbReference type="SUPFAM" id="SSF51735">
    <property type="entry name" value="NAD(P)-binding Rossmann-fold domains"/>
    <property type="match status" value="1"/>
</dbReference>
<name>A0ABW8LH72_9ACTN</name>
<dbReference type="InterPro" id="IPR003462">
    <property type="entry name" value="ODC_Mu_crystall"/>
</dbReference>